<dbReference type="PRINTS" id="PR00767">
    <property type="entry name" value="DBMONOXGNASE"/>
</dbReference>
<proteinExistence type="inferred from homology"/>
<dbReference type="InterPro" id="IPR024548">
    <property type="entry name" value="Cu2_monoox_C"/>
</dbReference>
<dbReference type="GO" id="GO:0004500">
    <property type="term" value="F:dopamine beta-monooxygenase activity"/>
    <property type="evidence" value="ECO:0007669"/>
    <property type="project" value="InterPro"/>
</dbReference>
<dbReference type="EMBL" id="CAXKWB010054304">
    <property type="protein sequence ID" value="CAL4175639.1"/>
    <property type="molecule type" value="Genomic_DNA"/>
</dbReference>
<comment type="similarity">
    <text evidence="2">Belongs to the copper type II ascorbate-dependent monooxygenase family.</text>
</comment>
<dbReference type="Pfam" id="PF01082">
    <property type="entry name" value="Cu2_monooxygen"/>
    <property type="match status" value="1"/>
</dbReference>
<dbReference type="InterPro" id="IPR000323">
    <property type="entry name" value="Cu2_ascorb_mOase_N"/>
</dbReference>
<dbReference type="GO" id="GO:0042420">
    <property type="term" value="P:dopamine catabolic process"/>
    <property type="evidence" value="ECO:0007669"/>
    <property type="project" value="TreeGrafter"/>
</dbReference>
<dbReference type="PANTHER" id="PTHR10157">
    <property type="entry name" value="DOPAMINE BETA HYDROXYLASE RELATED"/>
    <property type="match status" value="1"/>
</dbReference>
<dbReference type="InterPro" id="IPR028460">
    <property type="entry name" value="Tbh/DBH"/>
</dbReference>
<evidence type="ECO:0000256" key="3">
    <source>
        <dbReference type="ARBA" id="ARBA00022723"/>
    </source>
</evidence>
<dbReference type="FunFam" id="2.60.120.230:FF:000001">
    <property type="entry name" value="Monooxygenase, DBH-like 1"/>
    <property type="match status" value="1"/>
</dbReference>
<protein>
    <submittedName>
        <fullName evidence="11">Uncharacterized protein</fullName>
    </submittedName>
</protein>
<evidence type="ECO:0000256" key="4">
    <source>
        <dbReference type="ARBA" id="ARBA00023002"/>
    </source>
</evidence>
<evidence type="ECO:0000256" key="7">
    <source>
        <dbReference type="ARBA" id="ARBA00023157"/>
    </source>
</evidence>
<keyword evidence="7" id="KW-1015">Disulfide bond</keyword>
<dbReference type="PANTHER" id="PTHR10157:SF23">
    <property type="entry name" value="MOXD1 HOMOLOG 1"/>
    <property type="match status" value="1"/>
</dbReference>
<gene>
    <name evidence="11" type="ORF">MNOR_LOCUS34660</name>
</gene>
<dbReference type="GO" id="GO:0005615">
    <property type="term" value="C:extracellular space"/>
    <property type="evidence" value="ECO:0007669"/>
    <property type="project" value="TreeGrafter"/>
</dbReference>
<dbReference type="SUPFAM" id="SSF49742">
    <property type="entry name" value="PHM/PNGase F"/>
    <property type="match status" value="2"/>
</dbReference>
<dbReference type="FunFam" id="2.60.120.310:FF:000004">
    <property type="entry name" value="DBH-like monooxygenase protein 1"/>
    <property type="match status" value="1"/>
</dbReference>
<evidence type="ECO:0000256" key="8">
    <source>
        <dbReference type="ARBA" id="ARBA00023180"/>
    </source>
</evidence>
<dbReference type="GO" id="GO:0030667">
    <property type="term" value="C:secretory granule membrane"/>
    <property type="evidence" value="ECO:0007669"/>
    <property type="project" value="TreeGrafter"/>
</dbReference>
<keyword evidence="5" id="KW-0186">Copper</keyword>
<keyword evidence="12" id="KW-1185">Reference proteome</keyword>
<dbReference type="InterPro" id="IPR014784">
    <property type="entry name" value="Cu2_ascorb_mOase-like_C"/>
</dbReference>
<evidence type="ECO:0000256" key="6">
    <source>
        <dbReference type="ARBA" id="ARBA00023033"/>
    </source>
</evidence>
<dbReference type="InterPro" id="IPR008977">
    <property type="entry name" value="PHM/PNGase_F_dom_sf"/>
</dbReference>
<feature type="non-terminal residue" evidence="11">
    <location>
        <position position="347"/>
    </location>
</feature>
<name>A0AAV2SEF4_MEGNR</name>
<dbReference type="InterPro" id="IPR000945">
    <property type="entry name" value="DBH-like"/>
</dbReference>
<evidence type="ECO:0000256" key="5">
    <source>
        <dbReference type="ARBA" id="ARBA00023008"/>
    </source>
</evidence>
<evidence type="ECO:0000313" key="11">
    <source>
        <dbReference type="EMBL" id="CAL4175639.1"/>
    </source>
</evidence>
<keyword evidence="8" id="KW-0325">Glycoprotein</keyword>
<dbReference type="Proteomes" id="UP001497623">
    <property type="component" value="Unassembled WGS sequence"/>
</dbReference>
<keyword evidence="6" id="KW-0503">Monooxygenase</keyword>
<dbReference type="GO" id="GO:0005507">
    <property type="term" value="F:copper ion binding"/>
    <property type="evidence" value="ECO:0007669"/>
    <property type="project" value="InterPro"/>
</dbReference>
<dbReference type="Pfam" id="PF03712">
    <property type="entry name" value="Cu2_monoox_C"/>
    <property type="match status" value="1"/>
</dbReference>
<dbReference type="GO" id="GO:0042421">
    <property type="term" value="P:norepinephrine biosynthetic process"/>
    <property type="evidence" value="ECO:0007669"/>
    <property type="project" value="TreeGrafter"/>
</dbReference>
<dbReference type="Gene3D" id="2.60.120.230">
    <property type="match status" value="1"/>
</dbReference>
<dbReference type="GO" id="GO:0006589">
    <property type="term" value="P:octopamine biosynthetic process"/>
    <property type="evidence" value="ECO:0007669"/>
    <property type="project" value="TreeGrafter"/>
</dbReference>
<comment type="caution">
    <text evidence="11">The sequence shown here is derived from an EMBL/GenBank/DDBJ whole genome shotgun (WGS) entry which is preliminary data.</text>
</comment>
<accession>A0AAV2SEF4</accession>
<keyword evidence="3" id="KW-0479">Metal-binding</keyword>
<evidence type="ECO:0000259" key="9">
    <source>
        <dbReference type="Pfam" id="PF01082"/>
    </source>
</evidence>
<dbReference type="AlphaFoldDB" id="A0AAV2SEF4"/>
<reference evidence="11 12" key="1">
    <citation type="submission" date="2024-05" db="EMBL/GenBank/DDBJ databases">
        <authorList>
            <person name="Wallberg A."/>
        </authorList>
    </citation>
    <scope>NUCLEOTIDE SEQUENCE [LARGE SCALE GENOMIC DNA]</scope>
</reference>
<evidence type="ECO:0000256" key="2">
    <source>
        <dbReference type="ARBA" id="ARBA00010676"/>
    </source>
</evidence>
<evidence type="ECO:0000259" key="10">
    <source>
        <dbReference type="Pfam" id="PF03712"/>
    </source>
</evidence>
<organism evidence="11 12">
    <name type="scientific">Meganyctiphanes norvegica</name>
    <name type="common">Northern krill</name>
    <name type="synonym">Thysanopoda norvegica</name>
    <dbReference type="NCBI Taxonomy" id="48144"/>
    <lineage>
        <taxon>Eukaryota</taxon>
        <taxon>Metazoa</taxon>
        <taxon>Ecdysozoa</taxon>
        <taxon>Arthropoda</taxon>
        <taxon>Crustacea</taxon>
        <taxon>Multicrustacea</taxon>
        <taxon>Malacostraca</taxon>
        <taxon>Eumalacostraca</taxon>
        <taxon>Eucarida</taxon>
        <taxon>Euphausiacea</taxon>
        <taxon>Euphausiidae</taxon>
        <taxon>Meganyctiphanes</taxon>
    </lineage>
</organism>
<feature type="domain" description="Copper type II ascorbate-dependent monooxygenase N-terminal" evidence="9">
    <location>
        <begin position="26"/>
        <end position="161"/>
    </location>
</feature>
<feature type="domain" description="Copper type II ascorbate-dependent monooxygenase C-terminal" evidence="10">
    <location>
        <begin position="182"/>
        <end position="328"/>
    </location>
</feature>
<comment type="cofactor">
    <cofactor evidence="1">
        <name>Cu(2+)</name>
        <dbReference type="ChEBI" id="CHEBI:29036"/>
    </cofactor>
</comment>
<keyword evidence="4" id="KW-0560">Oxidoreductase</keyword>
<sequence length="347" mass="38889">SHRGTKSMFLKEPKIETLKGQGIDYWDVLNPNISLPETLDTIYWCRMVKIPSLKKKNQVVGAVPIIQEGNWKYVHHMLLYECHSATDSEEVFDKFVQAKGAQCNTPNMPPSWKKCNVPIAAWAVGNEGGFYPDHVGLPLGEEHGGSNYFMLNTHYDNPTMDKGVVDSSGMRIYHTDNLREHDAGLLTLGHNVKPQHIVPPGQVFTTVGHCSAECTQKMLPETGINVFQGMLHTHLLGVKIIVRQIRDGKELPTILKDDHYDFNYQEARQIRPEWKILPGDILITECVYNSTDKSTATYGGLATQDEMCLSYLVYYPKTNLGGCVSSPSVGSIVHSMGIQELYPVNKK</sequence>
<dbReference type="InterPro" id="IPR036939">
    <property type="entry name" value="Cu2_ascorb_mOase_N_sf"/>
</dbReference>
<evidence type="ECO:0000313" key="12">
    <source>
        <dbReference type="Proteomes" id="UP001497623"/>
    </source>
</evidence>
<dbReference type="Gene3D" id="2.60.120.310">
    <property type="entry name" value="Copper type II, ascorbate-dependent monooxygenase, N-terminal domain"/>
    <property type="match status" value="1"/>
</dbReference>
<evidence type="ECO:0000256" key="1">
    <source>
        <dbReference type="ARBA" id="ARBA00001973"/>
    </source>
</evidence>
<feature type="non-terminal residue" evidence="11">
    <location>
        <position position="1"/>
    </location>
</feature>